<evidence type="ECO:0008006" key="3">
    <source>
        <dbReference type="Google" id="ProtNLM"/>
    </source>
</evidence>
<comment type="caution">
    <text evidence="1">The sequence shown here is derived from an EMBL/GenBank/DDBJ whole genome shotgun (WGS) entry which is preliminary data.</text>
</comment>
<dbReference type="EMBL" id="BAAAHU010000053">
    <property type="protein sequence ID" value="GAA1014372.1"/>
    <property type="molecule type" value="Genomic_DNA"/>
</dbReference>
<proteinExistence type="predicted"/>
<dbReference type="RefSeq" id="WP_346073855.1">
    <property type="nucleotide sequence ID" value="NZ_BAAAHU010000053.1"/>
</dbReference>
<reference evidence="2" key="1">
    <citation type="journal article" date="2019" name="Int. J. Syst. Evol. Microbiol.">
        <title>The Global Catalogue of Microorganisms (GCM) 10K type strain sequencing project: providing services to taxonomists for standard genome sequencing and annotation.</title>
        <authorList>
            <consortium name="The Broad Institute Genomics Platform"/>
            <consortium name="The Broad Institute Genome Sequencing Center for Infectious Disease"/>
            <person name="Wu L."/>
            <person name="Ma J."/>
        </authorList>
    </citation>
    <scope>NUCLEOTIDE SEQUENCE [LARGE SCALE GENOMIC DNA]</scope>
    <source>
        <strain evidence="2">JCM 11269</strain>
    </source>
</reference>
<evidence type="ECO:0000313" key="2">
    <source>
        <dbReference type="Proteomes" id="UP001501072"/>
    </source>
</evidence>
<sequence length="310" mass="34647">MERKQLRELLDGGVLLTSRALEAGWPRRSLTRKLREQGWVRLHAGAWAEPGSSPDLITRLRAVQLIRPRLIVSHRSAAAIWRIETLRRSTGTPLEFIDPGRTLHGGERGVRVRRMHVAPSEVTMIRHGLRLTGVRRTLTDLLRAGPRDDAVVAVESALGCRTVNGIRRPPLTDVAALTASLKAKAGSPGTARASTWLRLCDPHAGSPAETIARLRLHDAGLHPESQAELITPAGRRVRLDFFFRAKGLAVEIEGYAYHGTRDSHRRDVARYNQILQCPEVRSLLRFTAEDVFHRPAYMIQEIRTALAKKL</sequence>
<protein>
    <recommendedName>
        <fullName evidence="3">DUF559 domain-containing protein</fullName>
    </recommendedName>
</protein>
<dbReference type="Proteomes" id="UP001501072">
    <property type="component" value="Unassembled WGS sequence"/>
</dbReference>
<accession>A0ABP4DLV9</accession>
<name>A0ABP4DLV9_9ACTN</name>
<gene>
    <name evidence="1" type="ORF">GCM10009564_43800</name>
</gene>
<organism evidence="1 2">
    <name type="scientific">Streptomyces thermogriseus</name>
    <dbReference type="NCBI Taxonomy" id="75292"/>
    <lineage>
        <taxon>Bacteria</taxon>
        <taxon>Bacillati</taxon>
        <taxon>Actinomycetota</taxon>
        <taxon>Actinomycetes</taxon>
        <taxon>Kitasatosporales</taxon>
        <taxon>Streptomycetaceae</taxon>
        <taxon>Streptomyces</taxon>
    </lineage>
</organism>
<evidence type="ECO:0000313" key="1">
    <source>
        <dbReference type="EMBL" id="GAA1014372.1"/>
    </source>
</evidence>
<keyword evidence="2" id="KW-1185">Reference proteome</keyword>